<protein>
    <submittedName>
        <fullName evidence="2">Uncharacterized protein</fullName>
    </submittedName>
</protein>
<sequence length="70" mass="7725">MLRSDIQIVLLAGSVILLFLSPILAELIIGLFTEFDANLPGLLSLREDLSLSLKFVSLTAGWLLLRSKQK</sequence>
<reference evidence="2" key="2">
    <citation type="journal article" date="2021" name="PeerJ">
        <title>Extensive microbial diversity within the chicken gut microbiome revealed by metagenomics and culture.</title>
        <authorList>
            <person name="Gilroy R."/>
            <person name="Ravi A."/>
            <person name="Getino M."/>
            <person name="Pursley I."/>
            <person name="Horton D.L."/>
            <person name="Alikhan N.F."/>
            <person name="Baker D."/>
            <person name="Gharbi K."/>
            <person name="Hall N."/>
            <person name="Watson M."/>
            <person name="Adriaenssens E.M."/>
            <person name="Foster-Nyarko E."/>
            <person name="Jarju S."/>
            <person name="Secka A."/>
            <person name="Antonio M."/>
            <person name="Oren A."/>
            <person name="Chaudhuri R.R."/>
            <person name="La Ragione R."/>
            <person name="Hildebrand F."/>
            <person name="Pallen M.J."/>
        </authorList>
    </citation>
    <scope>NUCLEOTIDE SEQUENCE</scope>
    <source>
        <strain evidence="2">ChiSjej1B19-7085</strain>
    </source>
</reference>
<organism evidence="2 3">
    <name type="scientific">Candidatus Gallacutalibacter pullicola</name>
    <dbReference type="NCBI Taxonomy" id="2840830"/>
    <lineage>
        <taxon>Bacteria</taxon>
        <taxon>Bacillati</taxon>
        <taxon>Bacillota</taxon>
        <taxon>Clostridia</taxon>
        <taxon>Eubacteriales</taxon>
        <taxon>Candidatus Gallacutalibacter</taxon>
    </lineage>
</organism>
<gene>
    <name evidence="2" type="ORF">IAA54_04080</name>
</gene>
<evidence type="ECO:0000256" key="1">
    <source>
        <dbReference type="SAM" id="Phobius"/>
    </source>
</evidence>
<dbReference type="EMBL" id="DVHF01000049">
    <property type="protein sequence ID" value="HIR56824.1"/>
    <property type="molecule type" value="Genomic_DNA"/>
</dbReference>
<keyword evidence="1" id="KW-0812">Transmembrane</keyword>
<keyword evidence="1" id="KW-1133">Transmembrane helix</keyword>
<dbReference type="Proteomes" id="UP000886785">
    <property type="component" value="Unassembled WGS sequence"/>
</dbReference>
<keyword evidence="1" id="KW-0472">Membrane</keyword>
<accession>A0A9D1DQ55</accession>
<name>A0A9D1DQ55_9FIRM</name>
<dbReference type="AlphaFoldDB" id="A0A9D1DQ55"/>
<feature type="transmembrane region" description="Helical" evidence="1">
    <location>
        <begin position="49"/>
        <end position="65"/>
    </location>
</feature>
<comment type="caution">
    <text evidence="2">The sequence shown here is derived from an EMBL/GenBank/DDBJ whole genome shotgun (WGS) entry which is preliminary data.</text>
</comment>
<reference evidence="2" key="1">
    <citation type="submission" date="2020-10" db="EMBL/GenBank/DDBJ databases">
        <authorList>
            <person name="Gilroy R."/>
        </authorList>
    </citation>
    <scope>NUCLEOTIDE SEQUENCE</scope>
    <source>
        <strain evidence="2">ChiSjej1B19-7085</strain>
    </source>
</reference>
<evidence type="ECO:0000313" key="3">
    <source>
        <dbReference type="Proteomes" id="UP000886785"/>
    </source>
</evidence>
<evidence type="ECO:0000313" key="2">
    <source>
        <dbReference type="EMBL" id="HIR56824.1"/>
    </source>
</evidence>
<proteinExistence type="predicted"/>